<keyword evidence="3" id="KW-1185">Reference proteome</keyword>
<accession>A0A5N7ATV6</accession>
<feature type="transmembrane region" description="Helical" evidence="1">
    <location>
        <begin position="53"/>
        <end position="74"/>
    </location>
</feature>
<dbReference type="Proteomes" id="UP000326198">
    <property type="component" value="Unassembled WGS sequence"/>
</dbReference>
<evidence type="ECO:0000313" key="2">
    <source>
        <dbReference type="EMBL" id="KAE8372726.1"/>
    </source>
</evidence>
<sequence length="77" mass="8604">MDMIVECDASTDLVTKQSTRVSRNIEDRPAQTQISNSKNQKTYLSCATDRVSWFIYVGAALKSDVSIILILLLLRAP</sequence>
<keyword evidence="1" id="KW-0812">Transmembrane</keyword>
<dbReference type="EMBL" id="ML736344">
    <property type="protein sequence ID" value="KAE8372726.1"/>
    <property type="molecule type" value="Genomic_DNA"/>
</dbReference>
<evidence type="ECO:0000256" key="1">
    <source>
        <dbReference type="SAM" id="Phobius"/>
    </source>
</evidence>
<reference evidence="2 3" key="1">
    <citation type="submission" date="2019-04" db="EMBL/GenBank/DDBJ databases">
        <title>Friends and foes A comparative genomics studyof 23 Aspergillus species from section Flavi.</title>
        <authorList>
            <consortium name="DOE Joint Genome Institute"/>
            <person name="Kjaerbolling I."/>
            <person name="Vesth T."/>
            <person name="Frisvad J.C."/>
            <person name="Nybo J.L."/>
            <person name="Theobald S."/>
            <person name="Kildgaard S."/>
            <person name="Isbrandt T."/>
            <person name="Kuo A."/>
            <person name="Sato A."/>
            <person name="Lyhne E.K."/>
            <person name="Kogle M.E."/>
            <person name="Wiebenga A."/>
            <person name="Kun R.S."/>
            <person name="Lubbers R.J."/>
            <person name="Makela M.R."/>
            <person name="Barry K."/>
            <person name="Chovatia M."/>
            <person name="Clum A."/>
            <person name="Daum C."/>
            <person name="Haridas S."/>
            <person name="He G."/>
            <person name="LaButti K."/>
            <person name="Lipzen A."/>
            <person name="Mondo S."/>
            <person name="Riley R."/>
            <person name="Salamov A."/>
            <person name="Simmons B.A."/>
            <person name="Magnuson J.K."/>
            <person name="Henrissat B."/>
            <person name="Mortensen U.H."/>
            <person name="Larsen T.O."/>
            <person name="Devries R.P."/>
            <person name="Grigoriev I.V."/>
            <person name="Machida M."/>
            <person name="Baker S.E."/>
            <person name="Andersen M.R."/>
        </authorList>
    </citation>
    <scope>NUCLEOTIDE SEQUENCE [LARGE SCALE GENOMIC DNA]</scope>
    <source>
        <strain evidence="2 3">IBT 29228</strain>
    </source>
</reference>
<proteinExistence type="predicted"/>
<dbReference type="AlphaFoldDB" id="A0A5N7ATV6"/>
<organism evidence="2 3">
    <name type="scientific">Aspergillus bertholletiae</name>
    <dbReference type="NCBI Taxonomy" id="1226010"/>
    <lineage>
        <taxon>Eukaryota</taxon>
        <taxon>Fungi</taxon>
        <taxon>Dikarya</taxon>
        <taxon>Ascomycota</taxon>
        <taxon>Pezizomycotina</taxon>
        <taxon>Eurotiomycetes</taxon>
        <taxon>Eurotiomycetidae</taxon>
        <taxon>Eurotiales</taxon>
        <taxon>Aspergillaceae</taxon>
        <taxon>Aspergillus</taxon>
        <taxon>Aspergillus subgen. Circumdati</taxon>
    </lineage>
</organism>
<keyword evidence="1" id="KW-1133">Transmembrane helix</keyword>
<keyword evidence="1" id="KW-0472">Membrane</keyword>
<gene>
    <name evidence="2" type="ORF">BDV26DRAFT_273553</name>
</gene>
<name>A0A5N7ATV6_9EURO</name>
<protein>
    <submittedName>
        <fullName evidence="2">Uncharacterized protein</fullName>
    </submittedName>
</protein>
<evidence type="ECO:0000313" key="3">
    <source>
        <dbReference type="Proteomes" id="UP000326198"/>
    </source>
</evidence>